<dbReference type="Pfam" id="PF00397">
    <property type="entry name" value="WW"/>
    <property type="match status" value="1"/>
</dbReference>
<dbReference type="CDD" id="cd00201">
    <property type="entry name" value="WW"/>
    <property type="match status" value="1"/>
</dbReference>
<keyword evidence="3 4" id="KW-0413">Isomerase</keyword>
<gene>
    <name evidence="5" type="ORF">PACLA_8A062674</name>
</gene>
<dbReference type="Proteomes" id="UP001152795">
    <property type="component" value="Unassembled WGS sequence"/>
</dbReference>
<dbReference type="PROSITE" id="PS01096">
    <property type="entry name" value="PPIC_PPIASE_1"/>
    <property type="match status" value="1"/>
</dbReference>
<dbReference type="AlphaFoldDB" id="A0A6S7GDH5"/>
<dbReference type="Pfam" id="PF00639">
    <property type="entry name" value="Rotamase"/>
    <property type="match status" value="1"/>
</dbReference>
<accession>A0A6S7GDH5</accession>
<dbReference type="SUPFAM" id="SSF51045">
    <property type="entry name" value="WW domain"/>
    <property type="match status" value="1"/>
</dbReference>
<dbReference type="PANTHER" id="PTHR10657:SF4">
    <property type="entry name" value="PEPTIDYL-PROLYL CIS-TRANS ISOMERASE-RELATED"/>
    <property type="match status" value="1"/>
</dbReference>
<dbReference type="PROSITE" id="PS01159">
    <property type="entry name" value="WW_DOMAIN_1"/>
    <property type="match status" value="1"/>
</dbReference>
<evidence type="ECO:0000256" key="2">
    <source>
        <dbReference type="ARBA" id="ARBA00023110"/>
    </source>
</evidence>
<dbReference type="GO" id="GO:0003755">
    <property type="term" value="F:peptidyl-prolyl cis-trans isomerase activity"/>
    <property type="evidence" value="ECO:0007669"/>
    <property type="project" value="UniProtKB-UniRule"/>
</dbReference>
<dbReference type="GO" id="GO:0060255">
    <property type="term" value="P:regulation of macromolecule metabolic process"/>
    <property type="evidence" value="ECO:0007669"/>
    <property type="project" value="UniProtKB-ARBA"/>
</dbReference>
<dbReference type="Gene3D" id="2.20.70.10">
    <property type="match status" value="1"/>
</dbReference>
<dbReference type="SUPFAM" id="SSF54534">
    <property type="entry name" value="FKBP-like"/>
    <property type="match status" value="1"/>
</dbReference>
<dbReference type="EC" id="5.2.1.8" evidence="4"/>
<comment type="catalytic activity">
    <reaction evidence="1 4">
        <text>[protein]-peptidylproline (omega=180) = [protein]-peptidylproline (omega=0)</text>
        <dbReference type="Rhea" id="RHEA:16237"/>
        <dbReference type="Rhea" id="RHEA-COMP:10747"/>
        <dbReference type="Rhea" id="RHEA-COMP:10748"/>
        <dbReference type="ChEBI" id="CHEBI:83833"/>
        <dbReference type="ChEBI" id="CHEBI:83834"/>
        <dbReference type="EC" id="5.2.1.8"/>
    </reaction>
</comment>
<dbReference type="GO" id="GO:0005634">
    <property type="term" value="C:nucleus"/>
    <property type="evidence" value="ECO:0007669"/>
    <property type="project" value="TreeGrafter"/>
</dbReference>
<reference evidence="5" key="1">
    <citation type="submission" date="2020-04" db="EMBL/GenBank/DDBJ databases">
        <authorList>
            <person name="Alioto T."/>
            <person name="Alioto T."/>
            <person name="Gomez Garrido J."/>
        </authorList>
    </citation>
    <scope>NUCLEOTIDE SEQUENCE</scope>
    <source>
        <strain evidence="5">A484AB</strain>
    </source>
</reference>
<protein>
    <recommendedName>
        <fullName evidence="4">Peptidyl-prolyl cis-trans isomerase</fullName>
        <ecNumber evidence="4">5.2.1.8</ecNumber>
    </recommendedName>
</protein>
<dbReference type="InterPro" id="IPR051370">
    <property type="entry name" value="PPIase_Pin1"/>
</dbReference>
<keyword evidence="2 4" id="KW-0697">Rotamase</keyword>
<dbReference type="InterPro" id="IPR000297">
    <property type="entry name" value="PPIase_PpiC"/>
</dbReference>
<dbReference type="FunFam" id="3.10.50.40:FF:000010">
    <property type="entry name" value="Peptidyl-prolyl cis-trans isomerase Pin1"/>
    <property type="match status" value="1"/>
</dbReference>
<dbReference type="InterPro" id="IPR001202">
    <property type="entry name" value="WW_dom"/>
</dbReference>
<dbReference type="GO" id="GO:0080090">
    <property type="term" value="P:regulation of primary metabolic process"/>
    <property type="evidence" value="ECO:0007669"/>
    <property type="project" value="UniProtKB-ARBA"/>
</dbReference>
<evidence type="ECO:0000256" key="4">
    <source>
        <dbReference type="RuleBase" id="RU363014"/>
    </source>
</evidence>
<name>A0A6S7GDH5_PARCT</name>
<evidence type="ECO:0000313" key="6">
    <source>
        <dbReference type="Proteomes" id="UP001152795"/>
    </source>
</evidence>
<dbReference type="GO" id="GO:0005829">
    <property type="term" value="C:cytosol"/>
    <property type="evidence" value="ECO:0007669"/>
    <property type="project" value="TreeGrafter"/>
</dbReference>
<dbReference type="InterPro" id="IPR023058">
    <property type="entry name" value="PPIase_PpiC_CS"/>
</dbReference>
<dbReference type="PROSITE" id="PS50198">
    <property type="entry name" value="PPIC_PPIASE_2"/>
    <property type="match status" value="1"/>
</dbReference>
<sequence>MSDNLPDGWVMKTSKSTGKNYYFNLQTKESQWDKPDGGAEESKVRASHLLVKHNESRRPSSWRQDNITRSKDEALEILKGYIKQIQSHDKTFAELAETESDCSSAKRGGDLGWFGHGQMQKPFEDATYALEVGEMSGPVYSDSGIHIILRTG</sequence>
<dbReference type="PROSITE" id="PS50020">
    <property type="entry name" value="WW_DOMAIN_2"/>
    <property type="match status" value="1"/>
</dbReference>
<comment type="caution">
    <text evidence="5">The sequence shown here is derived from an EMBL/GenBank/DDBJ whole genome shotgun (WGS) entry which is preliminary data.</text>
</comment>
<dbReference type="Gene3D" id="3.10.50.40">
    <property type="match status" value="1"/>
</dbReference>
<evidence type="ECO:0000256" key="1">
    <source>
        <dbReference type="ARBA" id="ARBA00000971"/>
    </source>
</evidence>
<dbReference type="OrthoDB" id="2530521at2759"/>
<dbReference type="InterPro" id="IPR036020">
    <property type="entry name" value="WW_dom_sf"/>
</dbReference>
<evidence type="ECO:0000313" key="5">
    <source>
        <dbReference type="EMBL" id="CAB3983380.1"/>
    </source>
</evidence>
<dbReference type="EMBL" id="CACRXK020000605">
    <property type="protein sequence ID" value="CAB3983380.1"/>
    <property type="molecule type" value="Genomic_DNA"/>
</dbReference>
<keyword evidence="6" id="KW-1185">Reference proteome</keyword>
<organism evidence="5 6">
    <name type="scientific">Paramuricea clavata</name>
    <name type="common">Red gorgonian</name>
    <name type="synonym">Violescent sea-whip</name>
    <dbReference type="NCBI Taxonomy" id="317549"/>
    <lineage>
        <taxon>Eukaryota</taxon>
        <taxon>Metazoa</taxon>
        <taxon>Cnidaria</taxon>
        <taxon>Anthozoa</taxon>
        <taxon>Octocorallia</taxon>
        <taxon>Malacalcyonacea</taxon>
        <taxon>Plexauridae</taxon>
        <taxon>Paramuricea</taxon>
    </lineage>
</organism>
<dbReference type="InterPro" id="IPR046357">
    <property type="entry name" value="PPIase_dom_sf"/>
</dbReference>
<evidence type="ECO:0000256" key="3">
    <source>
        <dbReference type="ARBA" id="ARBA00023235"/>
    </source>
</evidence>
<dbReference type="PANTHER" id="PTHR10657">
    <property type="entry name" value="PEPTIDYL-PROLYL CIS-TRANS ISOMERASE"/>
    <property type="match status" value="1"/>
</dbReference>
<dbReference type="SMART" id="SM00456">
    <property type="entry name" value="WW"/>
    <property type="match status" value="1"/>
</dbReference>
<proteinExistence type="predicted"/>